<gene>
    <name evidence="1" type="ORF">BN971_00667</name>
</gene>
<dbReference type="EMBL" id="CSTD01000001">
    <property type="protein sequence ID" value="CPR05908.1"/>
    <property type="molecule type" value="Genomic_DNA"/>
</dbReference>
<dbReference type="RefSeq" id="WP_264025914.1">
    <property type="nucleotide sequence ID" value="NZ_CSTD01000001.1"/>
</dbReference>
<dbReference type="Proteomes" id="UP000198875">
    <property type="component" value="Unassembled WGS sequence"/>
</dbReference>
<dbReference type="AlphaFoldDB" id="A0A0U0W3J1"/>
<organism evidence="1 2">
    <name type="scientific">Mycobacterium bohemicum DSM 44277</name>
    <dbReference type="NCBI Taxonomy" id="1236609"/>
    <lineage>
        <taxon>Bacteria</taxon>
        <taxon>Bacillati</taxon>
        <taxon>Actinomycetota</taxon>
        <taxon>Actinomycetes</taxon>
        <taxon>Mycobacteriales</taxon>
        <taxon>Mycobacteriaceae</taxon>
        <taxon>Mycobacterium</taxon>
    </lineage>
</organism>
<proteinExistence type="predicted"/>
<evidence type="ECO:0000313" key="2">
    <source>
        <dbReference type="Proteomes" id="UP000198875"/>
    </source>
</evidence>
<reference evidence="1 2" key="1">
    <citation type="submission" date="2015-03" db="EMBL/GenBank/DDBJ databases">
        <authorList>
            <person name="Murphy D."/>
        </authorList>
    </citation>
    <scope>NUCLEOTIDE SEQUENCE [LARGE SCALE GENOMIC DNA]</scope>
    <source>
        <strain evidence="1 2">DSM 44277</strain>
    </source>
</reference>
<accession>A0A0U0W3J1</accession>
<protein>
    <submittedName>
        <fullName evidence="1">Uncharacterized protein</fullName>
    </submittedName>
</protein>
<evidence type="ECO:0000313" key="1">
    <source>
        <dbReference type="EMBL" id="CPR05908.1"/>
    </source>
</evidence>
<sequence length="43" mass="4548">MIEPTMELGGPTGPKHRPGTLQNVVFAVRGQAAELAFRDAVQG</sequence>
<name>A0A0U0W3J1_MYCBE</name>